<keyword evidence="3" id="KW-1003">Cell membrane</keyword>
<dbReference type="Gene3D" id="3.40.50.2300">
    <property type="match status" value="2"/>
</dbReference>
<gene>
    <name evidence="9" type="ORF">QYB95_14075</name>
</gene>
<dbReference type="Pfam" id="PF02608">
    <property type="entry name" value="Bmp"/>
    <property type="match status" value="1"/>
</dbReference>
<evidence type="ECO:0000313" key="9">
    <source>
        <dbReference type="EMBL" id="MDN4494677.1"/>
    </source>
</evidence>
<evidence type="ECO:0000256" key="6">
    <source>
        <dbReference type="ARBA" id="ARBA00023288"/>
    </source>
</evidence>
<name>A0ABT8GTF7_9BACL</name>
<keyword evidence="10" id="KW-1185">Reference proteome</keyword>
<dbReference type="InterPro" id="IPR028082">
    <property type="entry name" value="Peripla_BP_I"/>
</dbReference>
<dbReference type="CDD" id="cd06354">
    <property type="entry name" value="PBP1_PrnA-like"/>
    <property type="match status" value="1"/>
</dbReference>
<keyword evidence="6" id="KW-0449">Lipoprotein</keyword>
<evidence type="ECO:0000256" key="4">
    <source>
        <dbReference type="ARBA" id="ARBA00022729"/>
    </source>
</evidence>
<dbReference type="Proteomes" id="UP001172743">
    <property type="component" value="Unassembled WGS sequence"/>
</dbReference>
<evidence type="ECO:0000256" key="3">
    <source>
        <dbReference type="ARBA" id="ARBA00022475"/>
    </source>
</evidence>
<evidence type="ECO:0000313" key="10">
    <source>
        <dbReference type="Proteomes" id="UP001172743"/>
    </source>
</evidence>
<dbReference type="PANTHER" id="PTHR34296:SF2">
    <property type="entry name" value="ABC TRANSPORTER GUANOSINE-BINDING PROTEIN NUPN"/>
    <property type="match status" value="1"/>
</dbReference>
<feature type="chain" id="PRO_5046194387" evidence="7">
    <location>
        <begin position="24"/>
        <end position="326"/>
    </location>
</feature>
<feature type="domain" description="ABC transporter substrate-binding protein PnrA-like" evidence="8">
    <location>
        <begin position="34"/>
        <end position="307"/>
    </location>
</feature>
<evidence type="ECO:0000256" key="1">
    <source>
        <dbReference type="ARBA" id="ARBA00004193"/>
    </source>
</evidence>
<dbReference type="SUPFAM" id="SSF53822">
    <property type="entry name" value="Periplasmic binding protein-like I"/>
    <property type="match status" value="1"/>
</dbReference>
<proteinExistence type="inferred from homology"/>
<comment type="similarity">
    <text evidence="2">Belongs to the BMP lipoprotein family.</text>
</comment>
<dbReference type="InterPro" id="IPR050957">
    <property type="entry name" value="BMP_lipoprotein"/>
</dbReference>
<reference evidence="9" key="1">
    <citation type="submission" date="2023-07" db="EMBL/GenBank/DDBJ databases">
        <title>Ureibacillus sp. isolated from freshwater well.</title>
        <authorList>
            <person name="Kirdat K."/>
            <person name="Bhatt A."/>
            <person name="Teware R."/>
            <person name="Bhavsar Y."/>
            <person name="Yadav A."/>
        </authorList>
    </citation>
    <scope>NUCLEOTIDE SEQUENCE</scope>
    <source>
        <strain evidence="9">BA0131</strain>
    </source>
</reference>
<accession>A0ABT8GTF7</accession>
<comment type="caution">
    <text evidence="9">The sequence shown here is derived from an EMBL/GenBank/DDBJ whole genome shotgun (WGS) entry which is preliminary data.</text>
</comment>
<comment type="subcellular location">
    <subcellularLocation>
        <location evidence="1">Cell membrane</location>
        <topology evidence="1">Lipid-anchor</topology>
    </subcellularLocation>
</comment>
<keyword evidence="5" id="KW-0472">Membrane</keyword>
<evidence type="ECO:0000256" key="7">
    <source>
        <dbReference type="SAM" id="SignalP"/>
    </source>
</evidence>
<organism evidence="9 10">
    <name type="scientific">Ureibacillus aquaedulcis</name>
    <dbReference type="NCBI Taxonomy" id="3058421"/>
    <lineage>
        <taxon>Bacteria</taxon>
        <taxon>Bacillati</taxon>
        <taxon>Bacillota</taxon>
        <taxon>Bacilli</taxon>
        <taxon>Bacillales</taxon>
        <taxon>Caryophanaceae</taxon>
        <taxon>Ureibacillus</taxon>
    </lineage>
</organism>
<evidence type="ECO:0000256" key="5">
    <source>
        <dbReference type="ARBA" id="ARBA00023136"/>
    </source>
</evidence>
<dbReference type="EMBL" id="JAUHTQ010000011">
    <property type="protein sequence ID" value="MDN4494677.1"/>
    <property type="molecule type" value="Genomic_DNA"/>
</dbReference>
<keyword evidence="4 7" id="KW-0732">Signal</keyword>
<evidence type="ECO:0000259" key="8">
    <source>
        <dbReference type="Pfam" id="PF02608"/>
    </source>
</evidence>
<dbReference type="PANTHER" id="PTHR34296">
    <property type="entry name" value="TRANSCRIPTIONAL ACTIVATOR PROTEIN MED"/>
    <property type="match status" value="1"/>
</dbReference>
<protein>
    <submittedName>
        <fullName evidence="9">BMP family ABC transporter substrate-binding protein</fullName>
    </submittedName>
</protein>
<dbReference type="InterPro" id="IPR003760">
    <property type="entry name" value="PnrA-like"/>
</dbReference>
<sequence length="326" mass="35258">MRKYAILFTIAICLIVLSACSNKEEESTETDRIKVGIMLSDAGLGDQSFSDMGFSGLEQARDDLGISFDYRELQDTGTYEQGLEELVEQGNDLIIGLGFSIQEALETVAKKYPEVSFLIIDSQSDLPNVYNITFKEDEGSFLVGLVAGMKTKSNVVGFVGGEDVELIHKFEDGFEAGVKAVKPDAKILSSYSGTFGDDKLGESIAKEMIAAGADYIYPAAGFTGVGVILESQRAGTYSFGVDSDQFYLAEGSVVSSMVKQVDVAIYDTVKELVEKGSISEKNKQLGLKENGVAIAPIRVINLSPEEQDTLDQYIEEISNGTATILE</sequence>
<dbReference type="PROSITE" id="PS51257">
    <property type="entry name" value="PROKAR_LIPOPROTEIN"/>
    <property type="match status" value="1"/>
</dbReference>
<dbReference type="RefSeq" id="WP_301138974.1">
    <property type="nucleotide sequence ID" value="NZ_JAUHTQ010000011.1"/>
</dbReference>
<feature type="signal peptide" evidence="7">
    <location>
        <begin position="1"/>
        <end position="23"/>
    </location>
</feature>
<evidence type="ECO:0000256" key="2">
    <source>
        <dbReference type="ARBA" id="ARBA00008610"/>
    </source>
</evidence>